<dbReference type="AlphaFoldDB" id="A0A015UTG4"/>
<gene>
    <name evidence="2" type="ORF">M124_4023</name>
</gene>
<keyword evidence="1" id="KW-1133">Transmembrane helix</keyword>
<evidence type="ECO:0000256" key="1">
    <source>
        <dbReference type="SAM" id="Phobius"/>
    </source>
</evidence>
<sequence>MCLAFLPMGKLNSHFLIFTSITFEYVLIINSLMINGFVLDSKTIDFN</sequence>
<dbReference type="PATRIC" id="fig|1339315.3.peg.40"/>
<comment type="caution">
    <text evidence="2">The sequence shown here is derived from an EMBL/GenBank/DDBJ whole genome shotgun (WGS) entry which is preliminary data.</text>
</comment>
<name>A0A015UTG4_BACFG</name>
<reference evidence="2 3" key="1">
    <citation type="submission" date="2014-02" db="EMBL/GenBank/DDBJ databases">
        <authorList>
            <person name="Sears C."/>
            <person name="Carroll K."/>
            <person name="Sack B.R."/>
            <person name="Qadri F."/>
            <person name="Myers L.L."/>
            <person name="Chung G.-T."/>
            <person name="Escheverria P."/>
            <person name="Fraser C.M."/>
            <person name="Sadzewicz L."/>
            <person name="Shefchek K.A."/>
            <person name="Tallon L."/>
            <person name="Das S.P."/>
            <person name="Daugherty S."/>
            <person name="Mongodin E.F."/>
        </authorList>
    </citation>
    <scope>NUCLEOTIDE SEQUENCE [LARGE SCALE GENOMIC DNA]</scope>
    <source>
        <strain evidence="3">3988T(B)14</strain>
    </source>
</reference>
<keyword evidence="1" id="KW-0472">Membrane</keyword>
<dbReference type="EMBL" id="JGCY01000015">
    <property type="protein sequence ID" value="EXY77078.1"/>
    <property type="molecule type" value="Genomic_DNA"/>
</dbReference>
<evidence type="ECO:0000313" key="2">
    <source>
        <dbReference type="EMBL" id="EXY77078.1"/>
    </source>
</evidence>
<proteinExistence type="predicted"/>
<organism evidence="2 3">
    <name type="scientific">Bacteroides fragilis str. 3988T(B)14</name>
    <dbReference type="NCBI Taxonomy" id="1339315"/>
    <lineage>
        <taxon>Bacteria</taxon>
        <taxon>Pseudomonadati</taxon>
        <taxon>Bacteroidota</taxon>
        <taxon>Bacteroidia</taxon>
        <taxon>Bacteroidales</taxon>
        <taxon>Bacteroidaceae</taxon>
        <taxon>Bacteroides</taxon>
    </lineage>
</organism>
<protein>
    <recommendedName>
        <fullName evidence="4">Transmembrane protein</fullName>
    </recommendedName>
</protein>
<feature type="transmembrane region" description="Helical" evidence="1">
    <location>
        <begin position="15"/>
        <end position="39"/>
    </location>
</feature>
<accession>A0A015UTG4</accession>
<evidence type="ECO:0000313" key="3">
    <source>
        <dbReference type="Proteomes" id="UP000020529"/>
    </source>
</evidence>
<keyword evidence="1" id="KW-0812">Transmembrane</keyword>
<dbReference type="Proteomes" id="UP000020529">
    <property type="component" value="Unassembled WGS sequence"/>
</dbReference>
<evidence type="ECO:0008006" key="4">
    <source>
        <dbReference type="Google" id="ProtNLM"/>
    </source>
</evidence>